<comment type="caution">
    <text evidence="3">The sequence shown here is derived from an EMBL/GenBank/DDBJ whole genome shotgun (WGS) entry which is preliminary data.</text>
</comment>
<feature type="compositionally biased region" description="Gly residues" evidence="2">
    <location>
        <begin position="868"/>
        <end position="882"/>
    </location>
</feature>
<name>A0ABN9WC23_9DINO</name>
<feature type="compositionally biased region" description="Basic and acidic residues" evidence="2">
    <location>
        <begin position="1"/>
        <end position="17"/>
    </location>
</feature>
<feature type="compositionally biased region" description="Low complexity" evidence="2">
    <location>
        <begin position="413"/>
        <end position="434"/>
    </location>
</feature>
<evidence type="ECO:0000256" key="2">
    <source>
        <dbReference type="SAM" id="MobiDB-lite"/>
    </source>
</evidence>
<feature type="compositionally biased region" description="Low complexity" evidence="2">
    <location>
        <begin position="818"/>
        <end position="834"/>
    </location>
</feature>
<protein>
    <submittedName>
        <fullName evidence="3">Uncharacterized protein</fullName>
    </submittedName>
</protein>
<dbReference type="Proteomes" id="UP001189429">
    <property type="component" value="Unassembled WGS sequence"/>
</dbReference>
<reference evidence="3" key="1">
    <citation type="submission" date="2023-10" db="EMBL/GenBank/DDBJ databases">
        <authorList>
            <person name="Chen Y."/>
            <person name="Shah S."/>
            <person name="Dougan E. K."/>
            <person name="Thang M."/>
            <person name="Chan C."/>
        </authorList>
    </citation>
    <scope>NUCLEOTIDE SEQUENCE [LARGE SCALE GENOMIC DNA]</scope>
</reference>
<gene>
    <name evidence="3" type="ORF">PCOR1329_LOCUS64949</name>
</gene>
<feature type="region of interest" description="Disordered" evidence="2">
    <location>
        <begin position="707"/>
        <end position="750"/>
    </location>
</feature>
<feature type="coiled-coil region" evidence="1">
    <location>
        <begin position="117"/>
        <end position="158"/>
    </location>
</feature>
<dbReference type="EMBL" id="CAUYUJ010018294">
    <property type="protein sequence ID" value="CAK0882429.1"/>
    <property type="molecule type" value="Genomic_DNA"/>
</dbReference>
<organism evidence="3 4">
    <name type="scientific">Prorocentrum cordatum</name>
    <dbReference type="NCBI Taxonomy" id="2364126"/>
    <lineage>
        <taxon>Eukaryota</taxon>
        <taxon>Sar</taxon>
        <taxon>Alveolata</taxon>
        <taxon>Dinophyceae</taxon>
        <taxon>Prorocentrales</taxon>
        <taxon>Prorocentraceae</taxon>
        <taxon>Prorocentrum</taxon>
    </lineage>
</organism>
<feature type="coiled-coil region" evidence="1">
    <location>
        <begin position="183"/>
        <end position="210"/>
    </location>
</feature>
<evidence type="ECO:0000256" key="1">
    <source>
        <dbReference type="SAM" id="Coils"/>
    </source>
</evidence>
<feature type="region of interest" description="Disordered" evidence="2">
    <location>
        <begin position="863"/>
        <end position="891"/>
    </location>
</feature>
<sequence>MAKRFDIFTPAPRDKITTPDNAECQTPRAPQSFGDGLWSAESRGPMRGRPLLRPGEAAQAPAGAKAPEAAALVPTGAQVTVAELRRAHAAEINKLADELSKIASQSAQSLALRDSQVDAVRKEASLTKEELAQKRKELEEAAADVRVLREQLAAERGRARGSESVAELRAFHAEELSRNAEILSEYDAELNQARQQALQARMQVETAREDEAARWRQRLHDAEAALQASSAGSLRRGVPAGRAAAAQGLWPAASDGERPARIEAARGAPGRRRMASGDAGCDAALAAWAAACLGQDQPPRALEDLAEGSLLLSLARRFVRGAEAELPKAFARPRDCRVEIAGHINEAYRTQQGRTARIVDVRWAGRGDARAVRVLLLGVLLAAFQGPRAQEAAAHVGALPEVHQGELAAAMQRALAGAEQGSDAEGAGEPAGAESGEEVGPCDSVSSRGSRQRDSVVDGGAQEELQELAEELDKRRTRCLSEKQASLRLVREIYAAKERLHIEADTVHELQDEFESQQQEAMDTQRSMRYLHEEVQEETRVAKAHARRHGLAQQKVERLELECRTCDNECCELREQLARTVSGEKAAPKMSWGVVQRAKLKRMQEHQVSVDRRLDHVNLVGAEEEMSVQRLAAELQQLRENLREFDSEAAEERARLQETEALICNAEDQEDMHGRHMRRLAGASTAELLGELELRRQEEEQARRQARLGEARVRALQSESEEGYRPAPPPAHPADLAAADDEPGCSDGASEDAALGELRAALAGAEAEARSLREEVREAERGLAEASRQVASAGRSEEGPGSPQGARPLDQDHPTGSADPAAGAGAPAPLAALPGRRDKPRPGDATGLLGAAPAGAPLVAAARQVRGPPGGGGARGTGGSRGGVAARGAQRGSARPACRAVGLTVPGRGRGRMSPPRCSSCSMLGEEGGCLRVETASRPWASTFRTFLLVPPPSANPRPIPFLFSSSS</sequence>
<accession>A0ABN9WC23</accession>
<feature type="compositionally biased region" description="Basic and acidic residues" evidence="2">
    <location>
        <begin position="773"/>
        <end position="783"/>
    </location>
</feature>
<evidence type="ECO:0000313" key="4">
    <source>
        <dbReference type="Proteomes" id="UP001189429"/>
    </source>
</evidence>
<evidence type="ECO:0000313" key="3">
    <source>
        <dbReference type="EMBL" id="CAK0882429.1"/>
    </source>
</evidence>
<feature type="coiled-coil region" evidence="1">
    <location>
        <begin position="621"/>
        <end position="662"/>
    </location>
</feature>
<feature type="compositionally biased region" description="Low complexity" evidence="2">
    <location>
        <begin position="43"/>
        <end position="63"/>
    </location>
</feature>
<feature type="region of interest" description="Disordered" evidence="2">
    <location>
        <begin position="413"/>
        <end position="461"/>
    </location>
</feature>
<keyword evidence="4" id="KW-1185">Reference proteome</keyword>
<proteinExistence type="predicted"/>
<feature type="region of interest" description="Disordered" evidence="2">
    <location>
        <begin position="773"/>
        <end position="851"/>
    </location>
</feature>
<feature type="region of interest" description="Disordered" evidence="2">
    <location>
        <begin position="1"/>
        <end position="63"/>
    </location>
</feature>
<keyword evidence="1" id="KW-0175">Coiled coil</keyword>